<sequence length="77" mass="8508">MERNGGKPLPPPAWRDGAVTYLHLLFYIAISGGQIFFNKASPKTRLPRALPSLLLRPGLVSRTRAGGRQFCWVFAVA</sequence>
<name>A0AAV5DNB8_ELECO</name>
<accession>A0AAV5DNB8</accession>
<evidence type="ECO:0000313" key="2">
    <source>
        <dbReference type="EMBL" id="GJN12509.1"/>
    </source>
</evidence>
<dbReference type="AlphaFoldDB" id="A0AAV5DNB8"/>
<reference evidence="2" key="2">
    <citation type="submission" date="2021-12" db="EMBL/GenBank/DDBJ databases">
        <title>Resequencing data analysis of finger millet.</title>
        <authorList>
            <person name="Hatakeyama M."/>
            <person name="Aluri S."/>
            <person name="Balachadran M.T."/>
            <person name="Sivarajan S.R."/>
            <person name="Poveda L."/>
            <person name="Shimizu-Inatsugi R."/>
            <person name="Schlapbach R."/>
            <person name="Sreeman S.M."/>
            <person name="Shimizu K.K."/>
        </authorList>
    </citation>
    <scope>NUCLEOTIDE SEQUENCE</scope>
</reference>
<organism evidence="2 3">
    <name type="scientific">Eleusine coracana subsp. coracana</name>
    <dbReference type="NCBI Taxonomy" id="191504"/>
    <lineage>
        <taxon>Eukaryota</taxon>
        <taxon>Viridiplantae</taxon>
        <taxon>Streptophyta</taxon>
        <taxon>Embryophyta</taxon>
        <taxon>Tracheophyta</taxon>
        <taxon>Spermatophyta</taxon>
        <taxon>Magnoliopsida</taxon>
        <taxon>Liliopsida</taxon>
        <taxon>Poales</taxon>
        <taxon>Poaceae</taxon>
        <taxon>PACMAD clade</taxon>
        <taxon>Chloridoideae</taxon>
        <taxon>Cynodonteae</taxon>
        <taxon>Eleusininae</taxon>
        <taxon>Eleusine</taxon>
    </lineage>
</organism>
<keyword evidence="1" id="KW-0812">Transmembrane</keyword>
<keyword evidence="3" id="KW-1185">Reference proteome</keyword>
<comment type="caution">
    <text evidence="2">The sequence shown here is derived from an EMBL/GenBank/DDBJ whole genome shotgun (WGS) entry which is preliminary data.</text>
</comment>
<reference evidence="2" key="1">
    <citation type="journal article" date="2018" name="DNA Res.">
        <title>Multiple hybrid de novo genome assembly of finger millet, an orphan allotetraploid crop.</title>
        <authorList>
            <person name="Hatakeyama M."/>
            <person name="Aluri S."/>
            <person name="Balachadran M.T."/>
            <person name="Sivarajan S.R."/>
            <person name="Patrignani A."/>
            <person name="Gruter S."/>
            <person name="Poveda L."/>
            <person name="Shimizu-Inatsugi R."/>
            <person name="Baeten J."/>
            <person name="Francoijs K.J."/>
            <person name="Nataraja K.N."/>
            <person name="Reddy Y.A.N."/>
            <person name="Phadnis S."/>
            <person name="Ravikumar R.L."/>
            <person name="Schlapbach R."/>
            <person name="Sreeman S.M."/>
            <person name="Shimizu K.K."/>
        </authorList>
    </citation>
    <scope>NUCLEOTIDE SEQUENCE</scope>
</reference>
<evidence type="ECO:0000313" key="3">
    <source>
        <dbReference type="Proteomes" id="UP001054889"/>
    </source>
</evidence>
<keyword evidence="1" id="KW-1133">Transmembrane helix</keyword>
<feature type="transmembrane region" description="Helical" evidence="1">
    <location>
        <begin position="20"/>
        <end position="38"/>
    </location>
</feature>
<dbReference type="EMBL" id="BQKI01000023">
    <property type="protein sequence ID" value="GJN12509.1"/>
    <property type="molecule type" value="Genomic_DNA"/>
</dbReference>
<protein>
    <submittedName>
        <fullName evidence="2">Uncharacterized protein</fullName>
    </submittedName>
</protein>
<keyword evidence="1" id="KW-0472">Membrane</keyword>
<proteinExistence type="predicted"/>
<gene>
    <name evidence="2" type="primary">ga30792</name>
    <name evidence="2" type="ORF">PR202_ga30792</name>
</gene>
<evidence type="ECO:0000256" key="1">
    <source>
        <dbReference type="SAM" id="Phobius"/>
    </source>
</evidence>
<dbReference type="Proteomes" id="UP001054889">
    <property type="component" value="Unassembled WGS sequence"/>
</dbReference>